<evidence type="ECO:0000313" key="6">
    <source>
        <dbReference type="EMBL" id="GCC20751.1"/>
    </source>
</evidence>
<protein>
    <recommendedName>
        <fullName evidence="8">Sarcospan</fullName>
    </recommendedName>
</protein>
<keyword evidence="3 5" id="KW-1133">Transmembrane helix</keyword>
<name>A0A401RRI1_CHIPU</name>
<dbReference type="GO" id="GO:0042383">
    <property type="term" value="C:sarcolemma"/>
    <property type="evidence" value="ECO:0007669"/>
    <property type="project" value="TreeGrafter"/>
</dbReference>
<dbReference type="PANTHER" id="PTHR15260:SF1">
    <property type="entry name" value="SARCOSPAN"/>
    <property type="match status" value="1"/>
</dbReference>
<comment type="caution">
    <text evidence="6">The sequence shown here is derived from an EMBL/GenBank/DDBJ whole genome shotgun (WGS) entry which is preliminary data.</text>
</comment>
<keyword evidence="7" id="KW-1185">Reference proteome</keyword>
<evidence type="ECO:0000256" key="2">
    <source>
        <dbReference type="ARBA" id="ARBA00022692"/>
    </source>
</evidence>
<gene>
    <name evidence="6" type="ORF">chiPu_0019318</name>
</gene>
<evidence type="ECO:0000256" key="1">
    <source>
        <dbReference type="ARBA" id="ARBA00004141"/>
    </source>
</evidence>
<dbReference type="EMBL" id="BEZZ01001930">
    <property type="protein sequence ID" value="GCC20751.1"/>
    <property type="molecule type" value="Genomic_DNA"/>
</dbReference>
<dbReference type="OMA" id="TQFTCEA"/>
<evidence type="ECO:0008006" key="8">
    <source>
        <dbReference type="Google" id="ProtNLM"/>
    </source>
</evidence>
<comment type="subcellular location">
    <subcellularLocation>
        <location evidence="1">Membrane</location>
        <topology evidence="1">Multi-pass membrane protein</topology>
    </subcellularLocation>
</comment>
<evidence type="ECO:0000256" key="4">
    <source>
        <dbReference type="ARBA" id="ARBA00023136"/>
    </source>
</evidence>
<dbReference type="InterPro" id="IPR030429">
    <property type="entry name" value="Sarcospan"/>
</dbReference>
<organism evidence="6 7">
    <name type="scientific">Chiloscyllium punctatum</name>
    <name type="common">Brownbanded bambooshark</name>
    <name type="synonym">Hemiscyllium punctatum</name>
    <dbReference type="NCBI Taxonomy" id="137246"/>
    <lineage>
        <taxon>Eukaryota</taxon>
        <taxon>Metazoa</taxon>
        <taxon>Chordata</taxon>
        <taxon>Craniata</taxon>
        <taxon>Vertebrata</taxon>
        <taxon>Chondrichthyes</taxon>
        <taxon>Elasmobranchii</taxon>
        <taxon>Galeomorphii</taxon>
        <taxon>Galeoidea</taxon>
        <taxon>Orectolobiformes</taxon>
        <taxon>Hemiscylliidae</taxon>
        <taxon>Chiloscyllium</taxon>
    </lineage>
</organism>
<dbReference type="Proteomes" id="UP000287033">
    <property type="component" value="Unassembled WGS sequence"/>
</dbReference>
<proteinExistence type="predicted"/>
<dbReference type="STRING" id="137246.A0A401RRI1"/>
<reference evidence="6 7" key="1">
    <citation type="journal article" date="2018" name="Nat. Ecol. Evol.">
        <title>Shark genomes provide insights into elasmobranch evolution and the origin of vertebrates.</title>
        <authorList>
            <person name="Hara Y"/>
            <person name="Yamaguchi K"/>
            <person name="Onimaru K"/>
            <person name="Kadota M"/>
            <person name="Koyanagi M"/>
            <person name="Keeley SD"/>
            <person name="Tatsumi K"/>
            <person name="Tanaka K"/>
            <person name="Motone F"/>
            <person name="Kageyama Y"/>
            <person name="Nozu R"/>
            <person name="Adachi N"/>
            <person name="Nishimura O"/>
            <person name="Nakagawa R"/>
            <person name="Tanegashima C"/>
            <person name="Kiyatake I"/>
            <person name="Matsumoto R"/>
            <person name="Murakumo K"/>
            <person name="Nishida K"/>
            <person name="Terakita A"/>
            <person name="Kuratani S"/>
            <person name="Sato K"/>
            <person name="Hyodo S Kuraku.S."/>
        </authorList>
    </citation>
    <scope>NUCLEOTIDE SEQUENCE [LARGE SCALE GENOMIC DNA]</scope>
</reference>
<keyword evidence="2 5" id="KW-0812">Transmembrane</keyword>
<feature type="transmembrane region" description="Helical" evidence="5">
    <location>
        <begin position="38"/>
        <end position="59"/>
    </location>
</feature>
<feature type="transmembrane region" description="Helical" evidence="5">
    <location>
        <begin position="110"/>
        <end position="132"/>
    </location>
</feature>
<evidence type="ECO:0000256" key="3">
    <source>
        <dbReference type="ARBA" id="ARBA00022989"/>
    </source>
</evidence>
<dbReference type="PANTHER" id="PTHR15260">
    <property type="entry name" value="SARCOSPAN"/>
    <property type="match status" value="1"/>
</dbReference>
<evidence type="ECO:0000256" key="5">
    <source>
        <dbReference type="SAM" id="Phobius"/>
    </source>
</evidence>
<keyword evidence="4 5" id="KW-0472">Membrane</keyword>
<dbReference type="Pfam" id="PF04103">
    <property type="entry name" value="CD20"/>
    <property type="match status" value="1"/>
</dbReference>
<dbReference type="OrthoDB" id="10027693at2759"/>
<evidence type="ECO:0000313" key="7">
    <source>
        <dbReference type="Proteomes" id="UP000287033"/>
    </source>
</evidence>
<accession>A0A401RRI1</accession>
<sequence>MGPGACESDYTYMPYYMCETGVSVCVDLRACESVELHLMYFLLCALGLILCISAVAFAAHHYNQITTFSCQTTLEHCVCKQDPDDLIARTFHYNDVTDCESVTTTIKLYLLLQMVLNLILAIVCLVACYVMWKHRYQVFFVGLSYYPFKGTKQQQSKV</sequence>
<dbReference type="InterPro" id="IPR007237">
    <property type="entry name" value="CD20-like"/>
</dbReference>
<dbReference type="GO" id="GO:0016010">
    <property type="term" value="C:dystrophin-associated glycoprotein complex"/>
    <property type="evidence" value="ECO:0007669"/>
    <property type="project" value="InterPro"/>
</dbReference>
<dbReference type="AlphaFoldDB" id="A0A401RRI1"/>